<evidence type="ECO:0000313" key="2">
    <source>
        <dbReference type="EMBL" id="KUE74532.1"/>
    </source>
</evidence>
<dbReference type="Gene3D" id="1.10.260.40">
    <property type="entry name" value="lambda repressor-like DNA-binding domains"/>
    <property type="match status" value="1"/>
</dbReference>
<evidence type="ECO:0000313" key="3">
    <source>
        <dbReference type="Proteomes" id="UP000053433"/>
    </source>
</evidence>
<evidence type="ECO:0000259" key="1">
    <source>
        <dbReference type="PROSITE" id="PS50943"/>
    </source>
</evidence>
<dbReference type="AlphaFoldDB" id="A0A0W7TL80"/>
<gene>
    <name evidence="2" type="ORF">ASJ35_18795</name>
</gene>
<dbReference type="InterPro" id="IPR010982">
    <property type="entry name" value="Lambda_DNA-bd_dom_sf"/>
</dbReference>
<dbReference type="EMBL" id="LMUA01000074">
    <property type="protein sequence ID" value="KUE74532.1"/>
    <property type="molecule type" value="Genomic_DNA"/>
</dbReference>
<proteinExistence type="predicted"/>
<dbReference type="SMART" id="SM00530">
    <property type="entry name" value="HTH_XRE"/>
    <property type="match status" value="1"/>
</dbReference>
<reference evidence="2 3" key="1">
    <citation type="submission" date="2015-10" db="EMBL/GenBank/DDBJ databases">
        <title>A novel member of the family Ruminococcaceae isolated from human faeces.</title>
        <authorList>
            <person name="Shkoporov A.N."/>
            <person name="Chaplin A.V."/>
            <person name="Motuzova O.V."/>
            <person name="Kafarskaia L.I."/>
            <person name="Efimov B.A."/>
        </authorList>
    </citation>
    <scope>NUCLEOTIDE SEQUENCE [LARGE SCALE GENOMIC DNA]</scope>
    <source>
        <strain evidence="2 3">668</strain>
    </source>
</reference>
<dbReference type="GO" id="GO:0003677">
    <property type="term" value="F:DNA binding"/>
    <property type="evidence" value="ECO:0007669"/>
    <property type="project" value="InterPro"/>
</dbReference>
<dbReference type="InterPro" id="IPR001387">
    <property type="entry name" value="Cro/C1-type_HTH"/>
</dbReference>
<feature type="domain" description="HTH cro/C1-type" evidence="1">
    <location>
        <begin position="8"/>
        <end position="63"/>
    </location>
</feature>
<dbReference type="Pfam" id="PF13443">
    <property type="entry name" value="HTH_26"/>
    <property type="match status" value="1"/>
</dbReference>
<dbReference type="SUPFAM" id="SSF47413">
    <property type="entry name" value="lambda repressor-like DNA-binding domains"/>
    <property type="match status" value="1"/>
</dbReference>
<dbReference type="Proteomes" id="UP000053433">
    <property type="component" value="Unassembled WGS sequence"/>
</dbReference>
<dbReference type="PROSITE" id="PS50943">
    <property type="entry name" value="HTH_CROC1"/>
    <property type="match status" value="1"/>
</dbReference>
<comment type="caution">
    <text evidence="2">The sequence shown here is derived from an EMBL/GenBank/DDBJ whole genome shotgun (WGS) entry which is preliminary data.</text>
</comment>
<accession>A0A0W7TL80</accession>
<protein>
    <recommendedName>
        <fullName evidence="1">HTH cro/C1-type domain-containing protein</fullName>
    </recommendedName>
</protein>
<sequence length="78" mass="8599">MDEMYKRIEQLCREAGVNVTTMCREAGVPRSALSDYKAGRIKSLAADKLAKIAGYFNVSVDHLLGKEKTPAPRRTASL</sequence>
<dbReference type="CDD" id="cd00093">
    <property type="entry name" value="HTH_XRE"/>
    <property type="match status" value="1"/>
</dbReference>
<organism evidence="2 3">
    <name type="scientific">Ruthenibacterium lactatiformans</name>
    <dbReference type="NCBI Taxonomy" id="1550024"/>
    <lineage>
        <taxon>Bacteria</taxon>
        <taxon>Bacillati</taxon>
        <taxon>Bacillota</taxon>
        <taxon>Clostridia</taxon>
        <taxon>Eubacteriales</taxon>
        <taxon>Oscillospiraceae</taxon>
        <taxon>Ruthenibacterium</taxon>
    </lineage>
</organism>
<name>A0A0W7TL80_9FIRM</name>